<evidence type="ECO:0000313" key="1">
    <source>
        <dbReference type="EMBL" id="KKM13508.1"/>
    </source>
</evidence>
<dbReference type="AlphaFoldDB" id="A0A0F9JUI1"/>
<protein>
    <submittedName>
        <fullName evidence="1">Uncharacterized protein</fullName>
    </submittedName>
</protein>
<name>A0A0F9JUI1_9ZZZZ</name>
<reference evidence="1" key="1">
    <citation type="journal article" date="2015" name="Nature">
        <title>Complex archaea that bridge the gap between prokaryotes and eukaryotes.</title>
        <authorList>
            <person name="Spang A."/>
            <person name="Saw J.H."/>
            <person name="Jorgensen S.L."/>
            <person name="Zaremba-Niedzwiedzka K."/>
            <person name="Martijn J."/>
            <person name="Lind A.E."/>
            <person name="van Eijk R."/>
            <person name="Schleper C."/>
            <person name="Guy L."/>
            <person name="Ettema T.J."/>
        </authorList>
    </citation>
    <scope>NUCLEOTIDE SEQUENCE</scope>
</reference>
<organism evidence="1">
    <name type="scientific">marine sediment metagenome</name>
    <dbReference type="NCBI Taxonomy" id="412755"/>
    <lineage>
        <taxon>unclassified sequences</taxon>
        <taxon>metagenomes</taxon>
        <taxon>ecological metagenomes</taxon>
    </lineage>
</organism>
<accession>A0A0F9JUI1</accession>
<comment type="caution">
    <text evidence="1">The sequence shown here is derived from an EMBL/GenBank/DDBJ whole genome shotgun (WGS) entry which is preliminary data.</text>
</comment>
<dbReference type="Pfam" id="PF14395">
    <property type="entry name" value="COOH-NH2_lig"/>
    <property type="match status" value="1"/>
</dbReference>
<proteinExistence type="predicted"/>
<dbReference type="EMBL" id="LAZR01015365">
    <property type="protein sequence ID" value="KKM13508.1"/>
    <property type="molecule type" value="Genomic_DNA"/>
</dbReference>
<gene>
    <name evidence="1" type="ORF">LCGC14_1715530</name>
</gene>
<sequence>MDFDIQPNDRLVDDHQVIRLPQKMREEMGLLVGQFMQVRGKETLVLQIAENLNVFHECAYVSPENFGRIKGSGVVEFRILDVTLGCDPEFFILWKGQLISAATYLPFNGQIGADGNLGELRPMYARHEDDVVANIGRLIPQIQSKMKRSTWAKGFPANGSPFNLEAHSYHHGLAAGYHVHMGIPPEILNTRKEFSRAAMNHLVKCLDWYVSVPLVPLEVNSQRRLGATSYGKPGDYRPSNLTLEYRTPGGFYLRTPTLARGMMGLCLIVAENVVSRMKAASKNFATLNKLTPANLQEIMPIPTVEQIKGVLLAKEPYTAQSHLDSIQKELGTLPTYGKHQQAIESFFSEVGSGQVPGPNLIHNWKVNNDSK</sequence>
<dbReference type="InterPro" id="IPR025681">
    <property type="entry name" value="COOH-NH2_lig"/>
</dbReference>